<proteinExistence type="predicted"/>
<name>A0A258FRG9_9CAUL</name>
<feature type="compositionally biased region" description="Low complexity" evidence="1">
    <location>
        <begin position="268"/>
        <end position="280"/>
    </location>
</feature>
<sequence length="286" mass="30321">MIRTLFIIAGAAFVLSIATIGGAAALGSRDLAANGWSWTFTEDEWGNGRIQRAGKAEDLGPDITRSVAFEGGERLELDLPADVTYVQGDANTVEIVGPQSVIDRIRVQGSRIWMDNGPERVTVRWDSDGIDGWSDTERVRITVTAPSVTTFDLEGSSDVKIRDYDHDTMAIDLSGSGEIEIDGRATALELDISGSGEADLSRLILTDANVAIAGSGEARLGPTGRADITISGSGDVELTQQPATLNQSISGSGDIDVVSVRSERRVSDTPPVTVSTTRSVEVTEGR</sequence>
<feature type="region of interest" description="Disordered" evidence="1">
    <location>
        <begin position="262"/>
        <end position="286"/>
    </location>
</feature>
<dbReference type="InterPro" id="IPR021255">
    <property type="entry name" value="DUF2807"/>
</dbReference>
<dbReference type="Gene3D" id="2.160.20.120">
    <property type="match status" value="1"/>
</dbReference>
<feature type="domain" description="Putative auto-transporter adhesin head GIN" evidence="2">
    <location>
        <begin position="75"/>
        <end position="242"/>
    </location>
</feature>
<gene>
    <name evidence="3" type="ORF">B7Z01_04405</name>
</gene>
<evidence type="ECO:0000313" key="3">
    <source>
        <dbReference type="EMBL" id="OYX34787.1"/>
    </source>
</evidence>
<accession>A0A258FRG9</accession>
<dbReference type="EMBL" id="NCEB01000007">
    <property type="protein sequence ID" value="OYX34787.1"/>
    <property type="molecule type" value="Genomic_DNA"/>
</dbReference>
<reference evidence="3 4" key="1">
    <citation type="submission" date="2017-03" db="EMBL/GenBank/DDBJ databases">
        <title>Lifting the veil on microbial sulfur biogeochemistry in mining wastewaters.</title>
        <authorList>
            <person name="Kantor R.S."/>
            <person name="Colenbrander Nelson T."/>
            <person name="Marshall S."/>
            <person name="Bennett D."/>
            <person name="Apte S."/>
            <person name="Camacho D."/>
            <person name="Thomas B.C."/>
            <person name="Warren L.A."/>
            <person name="Banfield J.F."/>
        </authorList>
    </citation>
    <scope>NUCLEOTIDE SEQUENCE [LARGE SCALE GENOMIC DNA]</scope>
    <source>
        <strain evidence="3">32-69-9</strain>
    </source>
</reference>
<evidence type="ECO:0000259" key="2">
    <source>
        <dbReference type="Pfam" id="PF10988"/>
    </source>
</evidence>
<protein>
    <recommendedName>
        <fullName evidence="2">Putative auto-transporter adhesin head GIN domain-containing protein</fullName>
    </recommendedName>
</protein>
<dbReference type="AlphaFoldDB" id="A0A258FRG9"/>
<organism evidence="3 4">
    <name type="scientific">Brevundimonas subvibrioides</name>
    <dbReference type="NCBI Taxonomy" id="74313"/>
    <lineage>
        <taxon>Bacteria</taxon>
        <taxon>Pseudomonadati</taxon>
        <taxon>Pseudomonadota</taxon>
        <taxon>Alphaproteobacteria</taxon>
        <taxon>Caulobacterales</taxon>
        <taxon>Caulobacteraceae</taxon>
        <taxon>Brevundimonas</taxon>
    </lineage>
</organism>
<evidence type="ECO:0000256" key="1">
    <source>
        <dbReference type="SAM" id="MobiDB-lite"/>
    </source>
</evidence>
<dbReference type="Proteomes" id="UP000215595">
    <property type="component" value="Unassembled WGS sequence"/>
</dbReference>
<evidence type="ECO:0000313" key="4">
    <source>
        <dbReference type="Proteomes" id="UP000215595"/>
    </source>
</evidence>
<comment type="caution">
    <text evidence="3">The sequence shown here is derived from an EMBL/GenBank/DDBJ whole genome shotgun (WGS) entry which is preliminary data.</text>
</comment>
<dbReference type="Pfam" id="PF10988">
    <property type="entry name" value="DUF2807"/>
    <property type="match status" value="1"/>
</dbReference>